<evidence type="ECO:0000256" key="6">
    <source>
        <dbReference type="ARBA" id="ARBA00023136"/>
    </source>
</evidence>
<dbReference type="Proteomes" id="UP001237780">
    <property type="component" value="Unassembled WGS sequence"/>
</dbReference>
<dbReference type="InterPro" id="IPR035906">
    <property type="entry name" value="MetI-like_sf"/>
</dbReference>
<evidence type="ECO:0000256" key="4">
    <source>
        <dbReference type="ARBA" id="ARBA00022692"/>
    </source>
</evidence>
<dbReference type="Pfam" id="PF00528">
    <property type="entry name" value="BPD_transp_1"/>
    <property type="match status" value="1"/>
</dbReference>
<evidence type="ECO:0000256" key="7">
    <source>
        <dbReference type="RuleBase" id="RU363032"/>
    </source>
</evidence>
<keyword evidence="2 7" id="KW-0813">Transport</keyword>
<feature type="transmembrane region" description="Helical" evidence="7">
    <location>
        <begin position="125"/>
        <end position="146"/>
    </location>
</feature>
<comment type="subcellular location">
    <subcellularLocation>
        <location evidence="1 7">Cell membrane</location>
        <topology evidence="1 7">Multi-pass membrane protein</topology>
    </subcellularLocation>
</comment>
<dbReference type="PROSITE" id="PS50928">
    <property type="entry name" value="ABC_TM1"/>
    <property type="match status" value="1"/>
</dbReference>
<keyword evidence="3" id="KW-1003">Cell membrane</keyword>
<proteinExistence type="inferred from homology"/>
<evidence type="ECO:0000259" key="8">
    <source>
        <dbReference type="PROSITE" id="PS50928"/>
    </source>
</evidence>
<evidence type="ECO:0000256" key="5">
    <source>
        <dbReference type="ARBA" id="ARBA00022989"/>
    </source>
</evidence>
<evidence type="ECO:0000313" key="10">
    <source>
        <dbReference type="Proteomes" id="UP001237780"/>
    </source>
</evidence>
<organism evidence="9 10">
    <name type="scientific">Phyllobacterium ifriqiyense</name>
    <dbReference type="NCBI Taxonomy" id="314238"/>
    <lineage>
        <taxon>Bacteria</taxon>
        <taxon>Pseudomonadati</taxon>
        <taxon>Pseudomonadota</taxon>
        <taxon>Alphaproteobacteria</taxon>
        <taxon>Hyphomicrobiales</taxon>
        <taxon>Phyllobacteriaceae</taxon>
        <taxon>Phyllobacterium</taxon>
    </lineage>
</organism>
<feature type="domain" description="ABC transmembrane type-1" evidence="8">
    <location>
        <begin position="86"/>
        <end position="266"/>
    </location>
</feature>
<keyword evidence="10" id="KW-1185">Reference proteome</keyword>
<keyword evidence="6 7" id="KW-0472">Membrane</keyword>
<comment type="caution">
    <text evidence="9">The sequence shown here is derived from an EMBL/GenBank/DDBJ whole genome shotgun (WGS) entry which is preliminary data.</text>
</comment>
<evidence type="ECO:0000256" key="1">
    <source>
        <dbReference type="ARBA" id="ARBA00004651"/>
    </source>
</evidence>
<evidence type="ECO:0000313" key="9">
    <source>
        <dbReference type="EMBL" id="MDQ0995254.1"/>
    </source>
</evidence>
<comment type="similarity">
    <text evidence="7">Belongs to the binding-protein-dependent transport system permease family.</text>
</comment>
<dbReference type="EMBL" id="JAUSZT010000002">
    <property type="protein sequence ID" value="MDQ0995254.1"/>
    <property type="molecule type" value="Genomic_DNA"/>
</dbReference>
<name>A0ABU0S3B3_9HYPH</name>
<feature type="transmembrane region" description="Helical" evidence="7">
    <location>
        <begin position="35"/>
        <end position="52"/>
    </location>
</feature>
<feature type="transmembrane region" description="Helical" evidence="7">
    <location>
        <begin position="93"/>
        <end position="113"/>
    </location>
</feature>
<reference evidence="9 10" key="1">
    <citation type="submission" date="2023-07" db="EMBL/GenBank/DDBJ databases">
        <title>Comparative genomics of wheat-associated soil bacteria to identify genetic determinants of phenazine resistance.</title>
        <authorList>
            <person name="Mouncey N."/>
        </authorList>
    </citation>
    <scope>NUCLEOTIDE SEQUENCE [LARGE SCALE GENOMIC DNA]</scope>
    <source>
        <strain evidence="9 10">W4I11</strain>
    </source>
</reference>
<dbReference type="PANTHER" id="PTHR30151">
    <property type="entry name" value="ALKANE SULFONATE ABC TRANSPORTER-RELATED, MEMBRANE SUBUNIT"/>
    <property type="match status" value="1"/>
</dbReference>
<dbReference type="RefSeq" id="WP_307276244.1">
    <property type="nucleotide sequence ID" value="NZ_JAUSZT010000002.1"/>
</dbReference>
<evidence type="ECO:0000256" key="3">
    <source>
        <dbReference type="ARBA" id="ARBA00022475"/>
    </source>
</evidence>
<dbReference type="CDD" id="cd06261">
    <property type="entry name" value="TM_PBP2"/>
    <property type="match status" value="1"/>
</dbReference>
<dbReference type="SUPFAM" id="SSF161098">
    <property type="entry name" value="MetI-like"/>
    <property type="match status" value="1"/>
</dbReference>
<dbReference type="PANTHER" id="PTHR30151:SF38">
    <property type="entry name" value="ALIPHATIC SULFONATES TRANSPORT PERMEASE PROTEIN SSUC-RELATED"/>
    <property type="match status" value="1"/>
</dbReference>
<evidence type="ECO:0000256" key="2">
    <source>
        <dbReference type="ARBA" id="ARBA00022448"/>
    </source>
</evidence>
<sequence length="282" mass="30470">MSIGSNSITIKVASAQQVDKAQTQTFGRRWGLHRFAIALVLPVGLLIAWWIASGRGWLPEQILPSPAYVYSTAVDMINSGEIFYHAGVSLGRVAIGFLFGAVAGLALGMAMGLSQRADDYVRPLFLAFAQIPTLGWIPLLMLIFGIGETLKIIVIAKGALVPMAINTAAGIRSVPANLVEVGHALRFGRWQTLRLIVLPGAAPSIFTGIRYGLTHSWTALVGVELLASSEGLGYLLVWGRQMFWLDVVMVAMIAIGILGFVMDKALDISEISVQRWKHEEGS</sequence>
<gene>
    <name evidence="9" type="ORF">QFZ34_000431</name>
</gene>
<feature type="transmembrane region" description="Helical" evidence="7">
    <location>
        <begin position="192"/>
        <end position="211"/>
    </location>
</feature>
<feature type="transmembrane region" description="Helical" evidence="7">
    <location>
        <begin position="243"/>
        <end position="262"/>
    </location>
</feature>
<accession>A0ABU0S3B3</accession>
<feature type="transmembrane region" description="Helical" evidence="7">
    <location>
        <begin position="152"/>
        <end position="171"/>
    </location>
</feature>
<dbReference type="InterPro" id="IPR000515">
    <property type="entry name" value="MetI-like"/>
</dbReference>
<keyword evidence="5 7" id="KW-1133">Transmembrane helix</keyword>
<keyword evidence="4 7" id="KW-0812">Transmembrane</keyword>
<protein>
    <submittedName>
        <fullName evidence="9">Sulfonate transport system permease protein</fullName>
    </submittedName>
</protein>
<dbReference type="Gene3D" id="1.10.3720.10">
    <property type="entry name" value="MetI-like"/>
    <property type="match status" value="1"/>
</dbReference>